<dbReference type="Pfam" id="PF12146">
    <property type="entry name" value="Hydrolase_4"/>
    <property type="match status" value="1"/>
</dbReference>
<protein>
    <submittedName>
        <fullName evidence="2">Monoglyceride lipase</fullName>
    </submittedName>
</protein>
<organism evidence="2 3">
    <name type="scientific">Seminavis robusta</name>
    <dbReference type="NCBI Taxonomy" id="568900"/>
    <lineage>
        <taxon>Eukaryota</taxon>
        <taxon>Sar</taxon>
        <taxon>Stramenopiles</taxon>
        <taxon>Ochrophyta</taxon>
        <taxon>Bacillariophyta</taxon>
        <taxon>Bacillariophyceae</taxon>
        <taxon>Bacillariophycidae</taxon>
        <taxon>Naviculales</taxon>
        <taxon>Naviculaceae</taxon>
        <taxon>Seminavis</taxon>
    </lineage>
</organism>
<reference evidence="2" key="1">
    <citation type="submission" date="2020-06" db="EMBL/GenBank/DDBJ databases">
        <authorList>
            <consortium name="Plant Systems Biology data submission"/>
        </authorList>
    </citation>
    <scope>NUCLEOTIDE SEQUENCE</scope>
    <source>
        <strain evidence="2">D6</strain>
    </source>
</reference>
<proteinExistence type="predicted"/>
<accession>A0A9N8E9C4</accession>
<dbReference type="InterPro" id="IPR022742">
    <property type="entry name" value="Hydrolase_4"/>
</dbReference>
<evidence type="ECO:0000313" key="2">
    <source>
        <dbReference type="EMBL" id="CAB9517146.1"/>
    </source>
</evidence>
<dbReference type="InterPro" id="IPR051044">
    <property type="entry name" value="MAG_DAG_Lipase"/>
</dbReference>
<feature type="domain" description="Serine aminopeptidase S33" evidence="1">
    <location>
        <begin position="31"/>
        <end position="277"/>
    </location>
</feature>
<dbReference type="PRINTS" id="PR00111">
    <property type="entry name" value="ABHYDROLASE"/>
</dbReference>
<dbReference type="InterPro" id="IPR000073">
    <property type="entry name" value="AB_hydrolase_1"/>
</dbReference>
<dbReference type="Proteomes" id="UP001153069">
    <property type="component" value="Unassembled WGS sequence"/>
</dbReference>
<dbReference type="OrthoDB" id="2498029at2759"/>
<dbReference type="PANTHER" id="PTHR11614">
    <property type="entry name" value="PHOSPHOLIPASE-RELATED"/>
    <property type="match status" value="1"/>
</dbReference>
<gene>
    <name evidence="2" type="ORF">SEMRO_834_G208750.1</name>
</gene>
<keyword evidence="3" id="KW-1185">Reference proteome</keyword>
<dbReference type="AlphaFoldDB" id="A0A9N8E9C4"/>
<dbReference type="Gene3D" id="3.40.50.1820">
    <property type="entry name" value="alpha/beta hydrolase"/>
    <property type="match status" value="1"/>
</dbReference>
<sequence>MSTDPTSATASGITIQGTKVHLHTWNGGAKEAQGLVLIFHGFAAHGMYPTVKYAAELLSQSNYVVVAPDLPGHGQSDGLRGYIPSAQGLIDIGVEIANHVQKEHLEKTKSKKLFFVGSSMGGTISLAVAQKIVTTSDAAVTGVVLLAPMLMLSVSTPERYLLSCLAVLPGVGTLAVIPSNSTDSATSYRDPEKRKECDDDAFSISGKMRVGSASSCVQMAAHVQAQFTNIQIPFLVLVGDEDVVVKNEGAVQLMEQAPAKDKTMKRYPALHGLLCEPKPLVDQIQGDILQWMKEHS</sequence>
<dbReference type="SUPFAM" id="SSF53474">
    <property type="entry name" value="alpha/beta-Hydrolases"/>
    <property type="match status" value="1"/>
</dbReference>
<comment type="caution">
    <text evidence="2">The sequence shown here is derived from an EMBL/GenBank/DDBJ whole genome shotgun (WGS) entry which is preliminary data.</text>
</comment>
<evidence type="ECO:0000259" key="1">
    <source>
        <dbReference type="Pfam" id="PF12146"/>
    </source>
</evidence>
<name>A0A9N8E9C4_9STRA</name>
<evidence type="ECO:0000313" key="3">
    <source>
        <dbReference type="Proteomes" id="UP001153069"/>
    </source>
</evidence>
<dbReference type="EMBL" id="CAICTM010000833">
    <property type="protein sequence ID" value="CAB9517146.1"/>
    <property type="molecule type" value="Genomic_DNA"/>
</dbReference>
<dbReference type="InterPro" id="IPR029058">
    <property type="entry name" value="AB_hydrolase_fold"/>
</dbReference>